<keyword evidence="2" id="KW-1185">Reference proteome</keyword>
<evidence type="ECO:0000313" key="1">
    <source>
        <dbReference type="EMBL" id="TJY62617.1"/>
    </source>
</evidence>
<dbReference type="Proteomes" id="UP000309872">
    <property type="component" value="Unassembled WGS sequence"/>
</dbReference>
<protein>
    <submittedName>
        <fullName evidence="1">Uncharacterized protein</fullName>
    </submittedName>
</protein>
<dbReference type="RefSeq" id="WP_136822404.1">
    <property type="nucleotide sequence ID" value="NZ_BMJX01000007.1"/>
</dbReference>
<dbReference type="AlphaFoldDB" id="A0A4U0GUG6"/>
<gene>
    <name evidence="1" type="ORF">FAZ19_19280</name>
</gene>
<accession>A0A4U0GUG6</accession>
<name>A0A4U0GUG6_9SPHI</name>
<sequence length="99" mass="11514">METHFEISLNMKTLKGLETYASFYLGTDQLFATRLFNMMQGEREIMKNAIITVDLTKKEDGIPFTLAALYCNCEHLAYNIKIITKEIFKKLNLEENKLL</sequence>
<reference evidence="1 2" key="1">
    <citation type="submission" date="2019-04" db="EMBL/GenBank/DDBJ databases">
        <title>Sphingobacterium olei sp. nov., isolated from oil-contaminated soil.</title>
        <authorList>
            <person name="Liu B."/>
        </authorList>
    </citation>
    <scope>NUCLEOTIDE SEQUENCE [LARGE SCALE GENOMIC DNA]</scope>
    <source>
        <strain evidence="1 2">Y3L14</strain>
    </source>
</reference>
<dbReference type="EMBL" id="SUKA01000007">
    <property type="protein sequence ID" value="TJY62617.1"/>
    <property type="molecule type" value="Genomic_DNA"/>
</dbReference>
<comment type="caution">
    <text evidence="1">The sequence shown here is derived from an EMBL/GenBank/DDBJ whole genome shotgun (WGS) entry which is preliminary data.</text>
</comment>
<organism evidence="1 2">
    <name type="scientific">Sphingobacterium alkalisoli</name>
    <dbReference type="NCBI Taxonomy" id="1874115"/>
    <lineage>
        <taxon>Bacteria</taxon>
        <taxon>Pseudomonadati</taxon>
        <taxon>Bacteroidota</taxon>
        <taxon>Sphingobacteriia</taxon>
        <taxon>Sphingobacteriales</taxon>
        <taxon>Sphingobacteriaceae</taxon>
        <taxon>Sphingobacterium</taxon>
    </lineage>
</organism>
<evidence type="ECO:0000313" key="2">
    <source>
        <dbReference type="Proteomes" id="UP000309872"/>
    </source>
</evidence>
<dbReference type="OrthoDB" id="676292at2"/>
<proteinExistence type="predicted"/>